<organism evidence="1 2">
    <name type="scientific">Schaalia dentiphila ATCC 17982</name>
    <dbReference type="NCBI Taxonomy" id="411466"/>
    <lineage>
        <taxon>Bacteria</taxon>
        <taxon>Bacillati</taxon>
        <taxon>Actinomycetota</taxon>
        <taxon>Actinomycetes</taxon>
        <taxon>Actinomycetales</taxon>
        <taxon>Actinomycetaceae</taxon>
        <taxon>Schaalia</taxon>
        <taxon>Schaalia dentiphila</taxon>
    </lineage>
</organism>
<dbReference type="Proteomes" id="UP000003553">
    <property type="component" value="Unassembled WGS sequence"/>
</dbReference>
<evidence type="ECO:0000313" key="1">
    <source>
        <dbReference type="EMBL" id="EDN80517.1"/>
    </source>
</evidence>
<comment type="caution">
    <text evidence="1">The sequence shown here is derived from an EMBL/GenBank/DDBJ whole genome shotgun (WGS) entry which is preliminary data.</text>
</comment>
<gene>
    <name evidence="1" type="ORF">ACTODO_00962</name>
</gene>
<accession>A7BBE3</accession>
<protein>
    <submittedName>
        <fullName evidence="1">Uncharacterized protein</fullName>
    </submittedName>
</protein>
<proteinExistence type="predicted"/>
<dbReference type="HOGENOM" id="CLU_3339030_0_0_11"/>
<name>A7BBE3_9ACTO</name>
<keyword evidence="2" id="KW-1185">Reference proteome</keyword>
<dbReference type="EMBL" id="AAYI02000004">
    <property type="protein sequence ID" value="EDN80517.1"/>
    <property type="molecule type" value="Genomic_DNA"/>
</dbReference>
<dbReference type="AlphaFoldDB" id="A7BBE3"/>
<reference evidence="1" key="1">
    <citation type="submission" date="2007-04" db="EMBL/GenBank/DDBJ databases">
        <authorList>
            <person name="Fulton L."/>
            <person name="Clifton S."/>
            <person name="Fulton B."/>
            <person name="Xu J."/>
            <person name="Minx P."/>
            <person name="Pepin K.H."/>
            <person name="Johnson M."/>
            <person name="Thiruvilangam P."/>
            <person name="Bhonagiri V."/>
            <person name="Nash W.E."/>
            <person name="Mardis E.R."/>
            <person name="Wilson R.K."/>
        </authorList>
    </citation>
    <scope>NUCLEOTIDE SEQUENCE [LARGE SCALE GENOMIC DNA]</scope>
    <source>
        <strain evidence="1">ATCC 17982</strain>
    </source>
</reference>
<reference evidence="1" key="2">
    <citation type="submission" date="2015-05" db="EMBL/GenBank/DDBJ databases">
        <title>Draft genome sequence of Actinomyces odontolyticus (ATCC 17982).</title>
        <authorList>
            <person name="Sudarsanam P."/>
            <person name="Ley R."/>
            <person name="Guruge J."/>
            <person name="Turnbaugh P.J."/>
            <person name="Mahowald M."/>
            <person name="Liep D."/>
            <person name="Gordon J."/>
        </authorList>
    </citation>
    <scope>NUCLEOTIDE SEQUENCE</scope>
    <source>
        <strain evidence="1">ATCC 17982</strain>
    </source>
</reference>
<evidence type="ECO:0000313" key="2">
    <source>
        <dbReference type="Proteomes" id="UP000003553"/>
    </source>
</evidence>
<sequence>MTCGISTGDKWDGDHILGFMVTRMDKNASLSGGCGTA</sequence>